<dbReference type="GO" id="GO:0005581">
    <property type="term" value="C:collagen trimer"/>
    <property type="evidence" value="ECO:0007669"/>
    <property type="project" value="UniProtKB-KW"/>
</dbReference>
<feature type="chain" id="PRO_5045901288" evidence="1">
    <location>
        <begin position="23"/>
        <end position="159"/>
    </location>
</feature>
<feature type="non-terminal residue" evidence="3">
    <location>
        <position position="159"/>
    </location>
</feature>
<keyword evidence="1" id="KW-0732">Signal</keyword>
<dbReference type="RefSeq" id="XP_005093797.2">
    <property type="nucleotide sequence ID" value="XM_005093740.3"/>
</dbReference>
<reference evidence="3" key="1">
    <citation type="submission" date="2025-08" db="UniProtKB">
        <authorList>
            <consortium name="RefSeq"/>
        </authorList>
    </citation>
    <scope>IDENTIFICATION</scope>
</reference>
<feature type="signal peptide" evidence="1">
    <location>
        <begin position="1"/>
        <end position="22"/>
    </location>
</feature>
<gene>
    <name evidence="3" type="primary">LOC101846413</name>
</gene>
<evidence type="ECO:0000313" key="3">
    <source>
        <dbReference type="RefSeq" id="XP_005093797.2"/>
    </source>
</evidence>
<accession>A0ABM0JHJ3</accession>
<organism evidence="2 3">
    <name type="scientific">Aplysia californica</name>
    <name type="common">California sea hare</name>
    <dbReference type="NCBI Taxonomy" id="6500"/>
    <lineage>
        <taxon>Eukaryota</taxon>
        <taxon>Metazoa</taxon>
        <taxon>Spiralia</taxon>
        <taxon>Lophotrochozoa</taxon>
        <taxon>Mollusca</taxon>
        <taxon>Gastropoda</taxon>
        <taxon>Heterobranchia</taxon>
        <taxon>Euthyneura</taxon>
        <taxon>Tectipleura</taxon>
        <taxon>Aplysiida</taxon>
        <taxon>Aplysioidea</taxon>
        <taxon>Aplysiidae</taxon>
        <taxon>Aplysia</taxon>
    </lineage>
</organism>
<dbReference type="GeneID" id="101846413"/>
<protein>
    <submittedName>
        <fullName evidence="3">Collagen alpha-2(I) chain</fullName>
    </submittedName>
</protein>
<sequence>MLVFCLVAFLGIGVSLIHDVSSQRFPAGGLGQLGPGFPASPGGLGAAPGGIRGRQIDIGGPLGSLNPIPPLDPFARGGVRVNAPAGPPGGPGPLRAPSRPPQLSVELLFLVDKKARDEWIKKAGTGNTPAEREASAIVAMTEFLHSVVHGVNELYTSLM</sequence>
<keyword evidence="2" id="KW-1185">Reference proteome</keyword>
<name>A0ABM0JHJ3_APLCA</name>
<dbReference type="Proteomes" id="UP000694888">
    <property type="component" value="Unplaced"/>
</dbReference>
<evidence type="ECO:0000313" key="2">
    <source>
        <dbReference type="Proteomes" id="UP000694888"/>
    </source>
</evidence>
<keyword evidence="3" id="KW-0176">Collagen</keyword>
<evidence type="ECO:0000256" key="1">
    <source>
        <dbReference type="SAM" id="SignalP"/>
    </source>
</evidence>
<proteinExistence type="predicted"/>